<evidence type="ECO:0000313" key="2">
    <source>
        <dbReference type="Proteomes" id="UP000002772"/>
    </source>
</evidence>
<reference evidence="2" key="1">
    <citation type="journal article" date="2011" name="Stand. Genomic Sci.">
        <title>Non-contiguous finished genome sequence of the opportunistic oral pathogen Prevotella multisaccharivorax type strain (PPPA20).</title>
        <authorList>
            <person name="Pati A."/>
            <person name="Gronow S."/>
            <person name="Lu M."/>
            <person name="Lapidus A."/>
            <person name="Nolan M."/>
            <person name="Lucas S."/>
            <person name="Hammon N."/>
            <person name="Deshpande S."/>
            <person name="Cheng J.F."/>
            <person name="Tapia R."/>
            <person name="Han C."/>
            <person name="Goodwin L."/>
            <person name="Pitluck S."/>
            <person name="Liolios K."/>
            <person name="Pagani I."/>
            <person name="Mavromatis K."/>
            <person name="Mikhailova N."/>
            <person name="Huntemann M."/>
            <person name="Chen A."/>
            <person name="Palaniappan K."/>
            <person name="Land M."/>
            <person name="Hauser L."/>
            <person name="Detter J.C."/>
            <person name="Brambilla E.M."/>
            <person name="Rohde M."/>
            <person name="Goker M."/>
            <person name="Woyke T."/>
            <person name="Bristow J."/>
            <person name="Eisen J.A."/>
            <person name="Markowitz V."/>
            <person name="Hugenholtz P."/>
            <person name="Kyrpides N.C."/>
            <person name="Klenk H.P."/>
            <person name="Ivanova N."/>
        </authorList>
    </citation>
    <scope>NUCLEOTIDE SEQUENCE [LARGE SCALE GENOMIC DNA]</scope>
    <source>
        <strain evidence="2">DSM 17128</strain>
    </source>
</reference>
<name>F8NB17_9BACT</name>
<dbReference type="InterPro" id="IPR041662">
    <property type="entry name" value="SusD-like_2"/>
</dbReference>
<evidence type="ECO:0008006" key="3">
    <source>
        <dbReference type="Google" id="ProtNLM"/>
    </source>
</evidence>
<dbReference type="Pfam" id="PF12771">
    <property type="entry name" value="SusD-like_2"/>
    <property type="match status" value="1"/>
</dbReference>
<organism evidence="1 2">
    <name type="scientific">Hallella multisaccharivorax DSM 17128</name>
    <dbReference type="NCBI Taxonomy" id="688246"/>
    <lineage>
        <taxon>Bacteria</taxon>
        <taxon>Pseudomonadati</taxon>
        <taxon>Bacteroidota</taxon>
        <taxon>Bacteroidia</taxon>
        <taxon>Bacteroidales</taxon>
        <taxon>Prevotellaceae</taxon>
        <taxon>Hallella</taxon>
    </lineage>
</organism>
<dbReference type="SUPFAM" id="SSF48452">
    <property type="entry name" value="TPR-like"/>
    <property type="match status" value="1"/>
</dbReference>
<keyword evidence="2" id="KW-1185">Reference proteome</keyword>
<accession>F8NB17</accession>
<protein>
    <recommendedName>
        <fullName evidence="3">Lipoprotein</fullName>
    </recommendedName>
</protein>
<dbReference type="InterPro" id="IPR011990">
    <property type="entry name" value="TPR-like_helical_dom_sf"/>
</dbReference>
<evidence type="ECO:0000313" key="1">
    <source>
        <dbReference type="EMBL" id="EGN57925.1"/>
    </source>
</evidence>
<dbReference type="STRING" id="688246.Premu_2571"/>
<dbReference type="Gene3D" id="1.25.40.390">
    <property type="match status" value="1"/>
</dbReference>
<proteinExistence type="predicted"/>
<dbReference type="Proteomes" id="UP000002772">
    <property type="component" value="Unassembled WGS sequence"/>
</dbReference>
<dbReference type="AlphaFoldDB" id="F8NB17"/>
<sequence length="514" mass="58718">MMIEIMKYANYISGMLIAILLFPFTSCTGNFDDLNTDPDAATKATSTLLATGAIMGIVKQPTAKSFVQNQFYSKYLGWAEGFEDAQYNGFGRENFDGYTRLKDYRLMGDLSNPQDSAAYRGLGLFLKAFLLFNYTLNVGDIPYKDILQGANGQFTPKYDTQKDVFIYLLKDLDRAYELMSGATDFTGDPVLGGKHAKWAKIITALELRVLINLSGKVDDSDLNVRQKFAQVVARGDLMESNDDNLQLVFSSKEGQMYPFNHAQNKFTLYPIVSTTLIDILQKNKDYRLFYYAAPSAAKLKEGLKENEWEAYPGIDPSEPLDYLKDVLSKGEHCSLNDRYMYYTPGEPYIVVGYAEQNFILAEAALRGWIPDPVTYYKRGIEAAMRFTADHTPDDAAYNHGMKITDEVITNFLNREAIQLTGDFQSDLRKVMEQKYVSEFMQLAYIPYYDYRRTGYPDFPINPETNMNSDQPTKIPLRWLYPTSEFDHNKKNVEEAIQRQYNGDDDVNAVMWILK</sequence>
<dbReference type="EMBL" id="GL945017">
    <property type="protein sequence ID" value="EGN57925.1"/>
    <property type="molecule type" value="Genomic_DNA"/>
</dbReference>
<dbReference type="HOGENOM" id="CLU_025928_1_0_10"/>
<gene>
    <name evidence="1" type="ORF">Premu_2571</name>
</gene>
<dbReference type="eggNOG" id="COG0521">
    <property type="taxonomic scope" value="Bacteria"/>
</dbReference>